<dbReference type="EMBL" id="CP116613">
    <property type="protein sequence ID" value="WCF98954.1"/>
    <property type="molecule type" value="Genomic_DNA"/>
</dbReference>
<accession>A0AAE9X6G1</accession>
<proteinExistence type="predicted"/>
<reference evidence="1" key="1">
    <citation type="submission" date="2023-01" db="EMBL/GenBank/DDBJ databases">
        <title>Phages are important unrecognized players in the ecology of the oral pathogen Porphyromonas gingivalis.</title>
        <authorList>
            <person name="Matrishin C.B."/>
            <person name="Kauffman K.M."/>
        </authorList>
    </citation>
    <scope>NUCLEOTIDE SEQUENCE</scope>
    <source>
        <strain evidence="1">HG1691old</strain>
    </source>
</reference>
<evidence type="ECO:0000313" key="2">
    <source>
        <dbReference type="Proteomes" id="UP001179540"/>
    </source>
</evidence>
<name>A0AAE9X6G1_PORGN</name>
<protein>
    <submittedName>
        <fullName evidence="1">Uncharacterized protein</fullName>
    </submittedName>
</protein>
<dbReference type="Proteomes" id="UP001179540">
    <property type="component" value="Chromosome"/>
</dbReference>
<organism evidence="1 2">
    <name type="scientific">Porphyromonas gingivalis</name>
    <name type="common">Bacteroides gingivalis</name>
    <dbReference type="NCBI Taxonomy" id="837"/>
    <lineage>
        <taxon>Bacteria</taxon>
        <taxon>Pseudomonadati</taxon>
        <taxon>Bacteroidota</taxon>
        <taxon>Bacteroidia</taxon>
        <taxon>Bacteroidales</taxon>
        <taxon>Porphyromonadaceae</taxon>
        <taxon>Porphyromonas</taxon>
    </lineage>
</organism>
<dbReference type="AlphaFoldDB" id="A0AAE9X6G1"/>
<evidence type="ECO:0000313" key="1">
    <source>
        <dbReference type="EMBL" id="WCF98954.1"/>
    </source>
</evidence>
<sequence length="50" mass="5939">MAREFFRFGARIKNFWSHSEKNLAPFSQDLQTTIRAFSVRNSSKRQVLPH</sequence>
<gene>
    <name evidence="1" type="ORF">NY149_10760</name>
</gene>